<dbReference type="AlphaFoldDB" id="A0A2R7YUM8"/>
<comment type="similarity">
    <text evidence="1">Belongs to the sigma-70 factor family. ECF subfamily.</text>
</comment>
<keyword evidence="7" id="KW-1185">Reference proteome</keyword>
<keyword evidence="2" id="KW-0805">Transcription regulation</keyword>
<feature type="domain" description="RNA polymerase sigma factor 70 region 4 type 2" evidence="5">
    <location>
        <begin position="178"/>
        <end position="224"/>
    </location>
</feature>
<name>A0A2R7YUM8_9ACTN</name>
<dbReference type="InterPro" id="IPR013249">
    <property type="entry name" value="RNA_pol_sigma70_r4_t2"/>
</dbReference>
<dbReference type="Gene3D" id="1.10.10.10">
    <property type="entry name" value="Winged helix-like DNA-binding domain superfamily/Winged helix DNA-binding domain"/>
    <property type="match status" value="1"/>
</dbReference>
<evidence type="ECO:0000256" key="3">
    <source>
        <dbReference type="ARBA" id="ARBA00023082"/>
    </source>
</evidence>
<protein>
    <recommendedName>
        <fullName evidence="5">RNA polymerase sigma factor 70 region 4 type 2 domain-containing protein</fullName>
    </recommendedName>
</protein>
<gene>
    <name evidence="6" type="ORF">C7S10_16990</name>
</gene>
<evidence type="ECO:0000313" key="7">
    <source>
        <dbReference type="Proteomes" id="UP000244867"/>
    </source>
</evidence>
<dbReference type="GO" id="GO:0016987">
    <property type="term" value="F:sigma factor activity"/>
    <property type="evidence" value="ECO:0007669"/>
    <property type="project" value="UniProtKB-KW"/>
</dbReference>
<dbReference type="EMBL" id="PYXZ01000008">
    <property type="protein sequence ID" value="PUA79776.1"/>
    <property type="molecule type" value="Genomic_DNA"/>
</dbReference>
<organism evidence="6 7">
    <name type="scientific">Nocardioides currus</name>
    <dbReference type="NCBI Taxonomy" id="2133958"/>
    <lineage>
        <taxon>Bacteria</taxon>
        <taxon>Bacillati</taxon>
        <taxon>Actinomycetota</taxon>
        <taxon>Actinomycetes</taxon>
        <taxon>Propionibacteriales</taxon>
        <taxon>Nocardioidaceae</taxon>
        <taxon>Nocardioides</taxon>
    </lineage>
</organism>
<dbReference type="GO" id="GO:0006352">
    <property type="term" value="P:DNA-templated transcription initiation"/>
    <property type="evidence" value="ECO:0007669"/>
    <property type="project" value="InterPro"/>
</dbReference>
<comment type="caution">
    <text evidence="6">The sequence shown here is derived from an EMBL/GenBank/DDBJ whole genome shotgun (WGS) entry which is preliminary data.</text>
</comment>
<proteinExistence type="inferred from homology"/>
<reference evidence="6 7" key="1">
    <citation type="submission" date="2018-03" db="EMBL/GenBank/DDBJ databases">
        <authorList>
            <person name="Keele B.F."/>
        </authorList>
    </citation>
    <scope>NUCLEOTIDE SEQUENCE [LARGE SCALE GENOMIC DNA]</scope>
    <source>
        <strain evidence="6 7">IB-3</strain>
    </source>
</reference>
<dbReference type="SUPFAM" id="SSF88659">
    <property type="entry name" value="Sigma3 and sigma4 domains of RNA polymerase sigma factors"/>
    <property type="match status" value="1"/>
</dbReference>
<dbReference type="GO" id="GO:0003677">
    <property type="term" value="F:DNA binding"/>
    <property type="evidence" value="ECO:0007669"/>
    <property type="project" value="InterPro"/>
</dbReference>
<keyword evidence="3" id="KW-0731">Sigma factor</keyword>
<sequence length="232" mass="24870">MAIGMACSWEGVSVVASTLVATRWSANAGGLGQFEVPRNQLHRHSVNTGRTKGRTMTTSIDWVHEIDASLEGVDQPTASYALPTGEAFSDYVAERGPHVRRLAHAICCDWTQAEALVLGTLSGLYDAWSAIQDGAGADAFVHRALARAVVTDSPTPRSCNAHGDDYPIEDESLLFDGLQSLSTIQRKALVLHDWLDLPVEEVADAVGISPELVVLHAARGRSALNFLLPESA</sequence>
<dbReference type="OrthoDB" id="3783975at2"/>
<evidence type="ECO:0000313" key="6">
    <source>
        <dbReference type="EMBL" id="PUA79776.1"/>
    </source>
</evidence>
<evidence type="ECO:0000256" key="2">
    <source>
        <dbReference type="ARBA" id="ARBA00023015"/>
    </source>
</evidence>
<evidence type="ECO:0000256" key="4">
    <source>
        <dbReference type="ARBA" id="ARBA00023163"/>
    </source>
</evidence>
<accession>A0A2R7YUM8</accession>
<dbReference type="InterPro" id="IPR036388">
    <property type="entry name" value="WH-like_DNA-bd_sf"/>
</dbReference>
<dbReference type="Proteomes" id="UP000244867">
    <property type="component" value="Unassembled WGS sequence"/>
</dbReference>
<dbReference type="InterPro" id="IPR013324">
    <property type="entry name" value="RNA_pol_sigma_r3/r4-like"/>
</dbReference>
<dbReference type="Pfam" id="PF08281">
    <property type="entry name" value="Sigma70_r4_2"/>
    <property type="match status" value="1"/>
</dbReference>
<keyword evidence="4" id="KW-0804">Transcription</keyword>
<evidence type="ECO:0000259" key="5">
    <source>
        <dbReference type="Pfam" id="PF08281"/>
    </source>
</evidence>
<evidence type="ECO:0000256" key="1">
    <source>
        <dbReference type="ARBA" id="ARBA00010641"/>
    </source>
</evidence>